<sequence>MKIRMLAKISGTRDLVDWPDVGGTINVPADEAQSLIENGLAAEVGAVETADLTRRTRKPETATVKGLTKRDLS</sequence>
<gene>
    <name evidence="2" type="ORF">E3T48_12460</name>
</gene>
<dbReference type="Proteomes" id="UP000298313">
    <property type="component" value="Unassembled WGS sequence"/>
</dbReference>
<name>A0A4R9B4X4_9MICO</name>
<accession>A0A4R9B4X4</accession>
<dbReference type="EMBL" id="SOHH01000087">
    <property type="protein sequence ID" value="TFD74731.1"/>
    <property type="molecule type" value="Genomic_DNA"/>
</dbReference>
<comment type="caution">
    <text evidence="2">The sequence shown here is derived from an EMBL/GenBank/DDBJ whole genome shotgun (WGS) entry which is preliminary data.</text>
</comment>
<organism evidence="2 3">
    <name type="scientific">Cryobacterium fucosi</name>
    <dbReference type="NCBI Taxonomy" id="1259157"/>
    <lineage>
        <taxon>Bacteria</taxon>
        <taxon>Bacillati</taxon>
        <taxon>Actinomycetota</taxon>
        <taxon>Actinomycetes</taxon>
        <taxon>Micrococcales</taxon>
        <taxon>Microbacteriaceae</taxon>
        <taxon>Cryobacterium</taxon>
    </lineage>
</organism>
<keyword evidence="3" id="KW-1185">Reference proteome</keyword>
<dbReference type="OrthoDB" id="4955425at2"/>
<evidence type="ECO:0000313" key="3">
    <source>
        <dbReference type="Proteomes" id="UP000298313"/>
    </source>
</evidence>
<protein>
    <submittedName>
        <fullName evidence="2">Uncharacterized protein</fullName>
    </submittedName>
</protein>
<reference evidence="2 3" key="1">
    <citation type="submission" date="2019-03" db="EMBL/GenBank/DDBJ databases">
        <title>Genomics of glacier-inhabiting Cryobacterium strains.</title>
        <authorList>
            <person name="Liu Q."/>
            <person name="Xin Y.-H."/>
        </authorList>
    </citation>
    <scope>NUCLEOTIDE SEQUENCE [LARGE SCALE GENOMIC DNA]</scope>
    <source>
        <strain evidence="2 3">Hh4</strain>
    </source>
</reference>
<evidence type="ECO:0000313" key="2">
    <source>
        <dbReference type="EMBL" id="TFD74731.1"/>
    </source>
</evidence>
<feature type="region of interest" description="Disordered" evidence="1">
    <location>
        <begin position="52"/>
        <end position="73"/>
    </location>
</feature>
<dbReference type="RefSeq" id="WP_134524374.1">
    <property type="nucleotide sequence ID" value="NZ_SOHH01000087.1"/>
</dbReference>
<dbReference type="AlphaFoldDB" id="A0A4R9B4X4"/>
<evidence type="ECO:0000256" key="1">
    <source>
        <dbReference type="SAM" id="MobiDB-lite"/>
    </source>
</evidence>
<proteinExistence type="predicted"/>